<name>A0A1B0ZIZ6_9MICO</name>
<proteinExistence type="predicted"/>
<gene>
    <name evidence="2" type="ORF">DAD186_13370</name>
</gene>
<evidence type="ECO:0000313" key="2">
    <source>
        <dbReference type="EMBL" id="ANP27887.1"/>
    </source>
</evidence>
<reference evidence="2 3" key="1">
    <citation type="submission" date="2015-06" db="EMBL/GenBank/DDBJ databases">
        <title>Investigation of pathophysiology for high-risk pregnancy and development of treatment modality based on it.</title>
        <authorList>
            <person name="Kim B.-C."/>
            <person name="Lim S."/>
        </authorList>
    </citation>
    <scope>NUCLEOTIDE SEQUENCE [LARGE SCALE GENOMIC DNA]</scope>
    <source>
        <strain evidence="2 3">AD1-86</strain>
    </source>
</reference>
<dbReference type="InterPro" id="IPR036249">
    <property type="entry name" value="Thioredoxin-like_sf"/>
</dbReference>
<dbReference type="PATRIC" id="fig|1630135.4.peg.1337"/>
<dbReference type="Pfam" id="PF00085">
    <property type="entry name" value="Thioredoxin"/>
    <property type="match status" value="1"/>
</dbReference>
<dbReference type="KEGG" id="dva:DAD186_13370"/>
<dbReference type="EMBL" id="CP012117">
    <property type="protein sequence ID" value="ANP27887.1"/>
    <property type="molecule type" value="Genomic_DNA"/>
</dbReference>
<dbReference type="GO" id="GO:0006950">
    <property type="term" value="P:response to stress"/>
    <property type="evidence" value="ECO:0007669"/>
    <property type="project" value="UniProtKB-ARBA"/>
</dbReference>
<accession>A0A1B0ZIZ6</accession>
<dbReference type="Proteomes" id="UP000092596">
    <property type="component" value="Chromosome"/>
</dbReference>
<dbReference type="Pfam" id="PF14561">
    <property type="entry name" value="TPR_20"/>
    <property type="match status" value="1"/>
</dbReference>
<dbReference type="Gene3D" id="3.40.30.10">
    <property type="entry name" value="Glutaredoxin"/>
    <property type="match status" value="1"/>
</dbReference>
<evidence type="ECO:0000259" key="1">
    <source>
        <dbReference type="Pfam" id="PF00085"/>
    </source>
</evidence>
<organism evidence="2 3">
    <name type="scientific">Dermabacter vaginalis</name>
    <dbReference type="NCBI Taxonomy" id="1630135"/>
    <lineage>
        <taxon>Bacteria</taxon>
        <taxon>Bacillati</taxon>
        <taxon>Actinomycetota</taxon>
        <taxon>Actinomycetes</taxon>
        <taxon>Micrococcales</taxon>
        <taxon>Dermabacteraceae</taxon>
        <taxon>Dermabacter</taxon>
    </lineage>
</organism>
<dbReference type="SUPFAM" id="SSF52833">
    <property type="entry name" value="Thioredoxin-like"/>
    <property type="match status" value="1"/>
</dbReference>
<dbReference type="AlphaFoldDB" id="A0A1B0ZIZ6"/>
<dbReference type="RefSeq" id="WP_065248008.1">
    <property type="nucleotide sequence ID" value="NZ_CP012117.1"/>
</dbReference>
<dbReference type="STRING" id="1630135.DAD186_13370"/>
<dbReference type="InterPro" id="IPR013766">
    <property type="entry name" value="Thioredoxin_domain"/>
</dbReference>
<dbReference type="InterPro" id="IPR011990">
    <property type="entry name" value="TPR-like_helical_dom_sf"/>
</dbReference>
<evidence type="ECO:0000313" key="3">
    <source>
        <dbReference type="Proteomes" id="UP000092596"/>
    </source>
</evidence>
<sequence length="290" mass="31300">MTSSYGVMDFNTLKKENQTGGTSDPLEGEVAVSEANLESLIKDSAQHLTILFVTSARVNGGAAFTDELRSVIAKHAGTIRLAILDADQQPRVAAALRVQSLPTAVLLMKGQVQPLFEGVVTKEQLAPVMDELAALAAKEGMHTEAPREEAEQPALPEALEKAYSAMESGDMDGAEASFTAYLEEHPGESEAKKGLAVIALMRRTQDVELQAGREAAAANPKDTDAQLMAADLDLLGGHVDDAFARLLTSFRDTPAERDRIRARLLELFDVVGAEDDRVLQARKKLSRLMF</sequence>
<feature type="domain" description="Thioredoxin" evidence="1">
    <location>
        <begin position="63"/>
        <end position="130"/>
    </location>
</feature>
<dbReference type="SUPFAM" id="SSF48452">
    <property type="entry name" value="TPR-like"/>
    <property type="match status" value="1"/>
</dbReference>
<protein>
    <recommendedName>
        <fullName evidence="1">Thioredoxin domain-containing protein</fullName>
    </recommendedName>
</protein>
<dbReference type="Gene3D" id="1.25.40.10">
    <property type="entry name" value="Tetratricopeptide repeat domain"/>
    <property type="match status" value="1"/>
</dbReference>